<reference evidence="7 8" key="1">
    <citation type="submission" date="2016-11" db="EMBL/GenBank/DDBJ databases">
        <authorList>
            <person name="Jaros S."/>
            <person name="Januszkiewicz K."/>
            <person name="Wedrychowicz H."/>
        </authorList>
    </citation>
    <scope>NUCLEOTIDE SEQUENCE [LARGE SCALE GENOMIC DNA]</scope>
    <source>
        <strain evidence="7 8">DSM 21864</strain>
    </source>
</reference>
<dbReference type="EMBL" id="FQZO01000003">
    <property type="protein sequence ID" value="SHJ15970.1"/>
    <property type="molecule type" value="Genomic_DNA"/>
</dbReference>
<evidence type="ECO:0000256" key="5">
    <source>
        <dbReference type="ARBA" id="ARBA00023136"/>
    </source>
</evidence>
<sequence>MYSFRDEKRMLFLTYLLCIALFVNLALLKQPMDKGALIMGGVMCVLIGYAHFIIRKFYPDGDKYILIFASILSVIGAAMLYRIDMTVAIKQVVWFVLGMAGYILIVVLLPDLKSFSKYKYIYMAGTLIFMGMATFIGRTLYGAKNWVYIGSFGFQPSELGKVFLILYLAAALRGYESFKQLIEPAIIVMISLGFMVLQRDLGSALIIFGISITILYIATSKLKYIIACLGLFSVGSVASYKLFDHIRIRVMIWKEPWKYSNDESYQIVQGLIAISSGGLFGSGLGQGFPKWVPVKTSDYIFAIICEELGIIIAVGIIIIYFLLCYRSMRAALKADDGFSQLAAVGFSAMIASQVLVIIGGVFNIIPLTGITLPLISYGGSSMLTMFFSLGILQKISEEG</sequence>
<feature type="transmembrane region" description="Helical" evidence="6">
    <location>
        <begin position="64"/>
        <end position="83"/>
    </location>
</feature>
<dbReference type="GO" id="GO:0005886">
    <property type="term" value="C:plasma membrane"/>
    <property type="evidence" value="ECO:0007669"/>
    <property type="project" value="TreeGrafter"/>
</dbReference>
<dbReference type="Proteomes" id="UP000184080">
    <property type="component" value="Unassembled WGS sequence"/>
</dbReference>
<feature type="transmembrane region" description="Helical" evidence="6">
    <location>
        <begin position="201"/>
        <end position="218"/>
    </location>
</feature>
<evidence type="ECO:0000256" key="2">
    <source>
        <dbReference type="ARBA" id="ARBA00022692"/>
    </source>
</evidence>
<feature type="transmembrane region" description="Helical" evidence="6">
    <location>
        <begin position="299"/>
        <end position="325"/>
    </location>
</feature>
<dbReference type="OrthoDB" id="9812661at2"/>
<dbReference type="AlphaFoldDB" id="A0A1M6H181"/>
<organism evidence="7 8">
    <name type="scientific">Clostridium amylolyticum</name>
    <dbReference type="NCBI Taxonomy" id="1121298"/>
    <lineage>
        <taxon>Bacteria</taxon>
        <taxon>Bacillati</taxon>
        <taxon>Bacillota</taxon>
        <taxon>Clostridia</taxon>
        <taxon>Eubacteriales</taxon>
        <taxon>Clostridiaceae</taxon>
        <taxon>Clostridium</taxon>
    </lineage>
</organism>
<dbReference type="GO" id="GO:0008360">
    <property type="term" value="P:regulation of cell shape"/>
    <property type="evidence" value="ECO:0007669"/>
    <property type="project" value="UniProtKB-KW"/>
</dbReference>
<evidence type="ECO:0000313" key="7">
    <source>
        <dbReference type="EMBL" id="SHJ15970.1"/>
    </source>
</evidence>
<feature type="transmembrane region" description="Helical" evidence="6">
    <location>
        <begin position="35"/>
        <end position="52"/>
    </location>
</feature>
<keyword evidence="7" id="KW-0131">Cell cycle</keyword>
<evidence type="ECO:0000256" key="4">
    <source>
        <dbReference type="ARBA" id="ARBA00022989"/>
    </source>
</evidence>
<proteinExistence type="predicted"/>
<feature type="transmembrane region" description="Helical" evidence="6">
    <location>
        <begin position="121"/>
        <end position="141"/>
    </location>
</feature>
<feature type="transmembrane region" description="Helical" evidence="6">
    <location>
        <begin position="12"/>
        <end position="29"/>
    </location>
</feature>
<gene>
    <name evidence="7" type="ORF">SAMN05444401_2330</name>
</gene>
<evidence type="ECO:0000313" key="8">
    <source>
        <dbReference type="Proteomes" id="UP000184080"/>
    </source>
</evidence>
<dbReference type="RefSeq" id="WP_073006680.1">
    <property type="nucleotide sequence ID" value="NZ_FQZO01000003.1"/>
</dbReference>
<dbReference type="STRING" id="1121298.SAMN05444401_2330"/>
<keyword evidence="2 6" id="KW-0812">Transmembrane</keyword>
<feature type="transmembrane region" description="Helical" evidence="6">
    <location>
        <begin position="89"/>
        <end position="109"/>
    </location>
</feature>
<dbReference type="GO" id="GO:0015648">
    <property type="term" value="F:lipid-linked peptidoglycan transporter activity"/>
    <property type="evidence" value="ECO:0007669"/>
    <property type="project" value="TreeGrafter"/>
</dbReference>
<accession>A0A1M6H181</accession>
<dbReference type="GO" id="GO:0051301">
    <property type="term" value="P:cell division"/>
    <property type="evidence" value="ECO:0007669"/>
    <property type="project" value="UniProtKB-KW"/>
</dbReference>
<dbReference type="Pfam" id="PF01098">
    <property type="entry name" value="FTSW_RODA_SPOVE"/>
    <property type="match status" value="1"/>
</dbReference>
<feature type="transmembrane region" description="Helical" evidence="6">
    <location>
        <begin position="224"/>
        <end position="243"/>
    </location>
</feature>
<keyword evidence="8" id="KW-1185">Reference proteome</keyword>
<evidence type="ECO:0000256" key="6">
    <source>
        <dbReference type="SAM" id="Phobius"/>
    </source>
</evidence>
<dbReference type="GO" id="GO:0032153">
    <property type="term" value="C:cell division site"/>
    <property type="evidence" value="ECO:0007669"/>
    <property type="project" value="TreeGrafter"/>
</dbReference>
<feature type="transmembrane region" description="Helical" evidence="6">
    <location>
        <begin position="147"/>
        <end position="170"/>
    </location>
</feature>
<keyword evidence="7" id="KW-0132">Cell division</keyword>
<feature type="transmembrane region" description="Helical" evidence="6">
    <location>
        <begin position="374"/>
        <end position="392"/>
    </location>
</feature>
<name>A0A1M6H181_9CLOT</name>
<keyword evidence="4 6" id="KW-1133">Transmembrane helix</keyword>
<keyword evidence="3" id="KW-0133">Cell shape</keyword>
<feature type="transmembrane region" description="Helical" evidence="6">
    <location>
        <begin position="264"/>
        <end position="284"/>
    </location>
</feature>
<dbReference type="PANTHER" id="PTHR30474">
    <property type="entry name" value="CELL CYCLE PROTEIN"/>
    <property type="match status" value="1"/>
</dbReference>
<protein>
    <submittedName>
        <fullName evidence="7">Cell division protein FtsW, lipid II flippase</fullName>
    </submittedName>
</protein>
<dbReference type="PANTHER" id="PTHR30474:SF3">
    <property type="entry name" value="PEPTIDOGLYCAN GLYCOSYLTRANSFERASE RODA"/>
    <property type="match status" value="1"/>
</dbReference>
<evidence type="ECO:0000256" key="1">
    <source>
        <dbReference type="ARBA" id="ARBA00004141"/>
    </source>
</evidence>
<keyword evidence="5 6" id="KW-0472">Membrane</keyword>
<comment type="subcellular location">
    <subcellularLocation>
        <location evidence="1">Membrane</location>
        <topology evidence="1">Multi-pass membrane protein</topology>
    </subcellularLocation>
</comment>
<feature type="transmembrane region" description="Helical" evidence="6">
    <location>
        <begin position="337"/>
        <end position="362"/>
    </location>
</feature>
<evidence type="ECO:0000256" key="3">
    <source>
        <dbReference type="ARBA" id="ARBA00022960"/>
    </source>
</evidence>
<dbReference type="InterPro" id="IPR001182">
    <property type="entry name" value="FtsW/RodA"/>
</dbReference>